<organism evidence="20 21">
    <name type="scientific">Mugilogobius chulae</name>
    <name type="common">yellowstripe goby</name>
    <dbReference type="NCBI Taxonomy" id="88201"/>
    <lineage>
        <taxon>Eukaryota</taxon>
        <taxon>Metazoa</taxon>
        <taxon>Chordata</taxon>
        <taxon>Craniata</taxon>
        <taxon>Vertebrata</taxon>
        <taxon>Euteleostomi</taxon>
        <taxon>Actinopterygii</taxon>
        <taxon>Neopterygii</taxon>
        <taxon>Teleostei</taxon>
        <taxon>Neoteleostei</taxon>
        <taxon>Acanthomorphata</taxon>
        <taxon>Gobiaria</taxon>
        <taxon>Gobiiformes</taxon>
        <taxon>Gobioidei</taxon>
        <taxon>Gobiidae</taxon>
        <taxon>Gobionellinae</taxon>
        <taxon>Mugilogobius</taxon>
    </lineage>
</organism>
<dbReference type="FunFam" id="3.30.200.20:FF:000124">
    <property type="entry name" value="Cyclin-dependent kinase 4"/>
    <property type="match status" value="1"/>
</dbReference>
<dbReference type="GO" id="GO:0004693">
    <property type="term" value="F:cyclin-dependent protein serine/threonine kinase activity"/>
    <property type="evidence" value="ECO:0007669"/>
    <property type="project" value="UniProtKB-EC"/>
</dbReference>
<dbReference type="EMBL" id="JBBPFD010000008">
    <property type="protein sequence ID" value="KAK7915441.1"/>
    <property type="molecule type" value="Genomic_DNA"/>
</dbReference>
<dbReference type="Gene3D" id="3.30.200.20">
    <property type="entry name" value="Phosphorylase Kinase, domain 1"/>
    <property type="match status" value="1"/>
</dbReference>
<comment type="catalytic activity">
    <reaction evidence="16">
        <text>L-seryl-[protein] + ATP = O-phospho-L-seryl-[protein] + ADP + H(+)</text>
        <dbReference type="Rhea" id="RHEA:17989"/>
        <dbReference type="Rhea" id="RHEA-COMP:9863"/>
        <dbReference type="Rhea" id="RHEA-COMP:11604"/>
        <dbReference type="ChEBI" id="CHEBI:15378"/>
        <dbReference type="ChEBI" id="CHEBI:29999"/>
        <dbReference type="ChEBI" id="CHEBI:30616"/>
        <dbReference type="ChEBI" id="CHEBI:83421"/>
        <dbReference type="ChEBI" id="CHEBI:456216"/>
        <dbReference type="EC" id="2.7.11.22"/>
    </reaction>
</comment>
<accession>A0AAW0P7R5</accession>
<evidence type="ECO:0000256" key="9">
    <source>
        <dbReference type="ARBA" id="ARBA00022741"/>
    </source>
</evidence>
<keyword evidence="11 17" id="KW-0067">ATP-binding</keyword>
<evidence type="ECO:0000256" key="15">
    <source>
        <dbReference type="ARBA" id="ARBA00047811"/>
    </source>
</evidence>
<comment type="catalytic activity">
    <reaction evidence="15">
        <text>L-threonyl-[protein] + ATP = O-phospho-L-threonyl-[protein] + ADP + H(+)</text>
        <dbReference type="Rhea" id="RHEA:46608"/>
        <dbReference type="Rhea" id="RHEA-COMP:11060"/>
        <dbReference type="Rhea" id="RHEA-COMP:11605"/>
        <dbReference type="ChEBI" id="CHEBI:15378"/>
        <dbReference type="ChEBI" id="CHEBI:30013"/>
        <dbReference type="ChEBI" id="CHEBI:30616"/>
        <dbReference type="ChEBI" id="CHEBI:61977"/>
        <dbReference type="ChEBI" id="CHEBI:456216"/>
        <dbReference type="EC" id="2.7.11.22"/>
    </reaction>
</comment>
<dbReference type="PROSITE" id="PS50011">
    <property type="entry name" value="PROTEIN_KINASE_DOM"/>
    <property type="match status" value="1"/>
</dbReference>
<keyword evidence="5 18" id="KW-0723">Serine/threonine-protein kinase</keyword>
<dbReference type="SMART" id="SM00220">
    <property type="entry name" value="S_TKc"/>
    <property type="match status" value="1"/>
</dbReference>
<feature type="binding site" evidence="17">
    <location>
        <position position="174"/>
    </location>
    <ligand>
        <name>ATP</name>
        <dbReference type="ChEBI" id="CHEBI:30616"/>
    </ligand>
</feature>
<reference evidence="21" key="1">
    <citation type="submission" date="2024-04" db="EMBL/GenBank/DDBJ databases">
        <title>Salinicola lusitanus LLJ914,a marine bacterium isolated from the Okinawa Trough.</title>
        <authorList>
            <person name="Li J."/>
        </authorList>
    </citation>
    <scope>NUCLEOTIDE SEQUENCE [LARGE SCALE GENOMIC DNA]</scope>
</reference>
<evidence type="ECO:0000313" key="20">
    <source>
        <dbReference type="EMBL" id="KAK7915441.1"/>
    </source>
</evidence>
<dbReference type="Pfam" id="PF00069">
    <property type="entry name" value="Pkinase"/>
    <property type="match status" value="1"/>
</dbReference>
<evidence type="ECO:0000256" key="11">
    <source>
        <dbReference type="ARBA" id="ARBA00022840"/>
    </source>
</evidence>
<evidence type="ECO:0000256" key="1">
    <source>
        <dbReference type="ARBA" id="ARBA00004496"/>
    </source>
</evidence>
<dbReference type="PANTHER" id="PTHR24056">
    <property type="entry name" value="CELL DIVISION PROTEIN KINASE"/>
    <property type="match status" value="1"/>
</dbReference>
<keyword evidence="4" id="KW-0963">Cytoplasm</keyword>
<dbReference type="PANTHER" id="PTHR24056:SF129">
    <property type="entry name" value="CYCLIN-DEPENDENT KINASE 4"/>
    <property type="match status" value="1"/>
</dbReference>
<dbReference type="PROSITE" id="PS00108">
    <property type="entry name" value="PROTEIN_KINASE_ST"/>
    <property type="match status" value="1"/>
</dbReference>
<evidence type="ECO:0000256" key="14">
    <source>
        <dbReference type="ARBA" id="ARBA00041294"/>
    </source>
</evidence>
<evidence type="ECO:0000256" key="6">
    <source>
        <dbReference type="ARBA" id="ARBA00022553"/>
    </source>
</evidence>
<dbReference type="GO" id="GO:0005634">
    <property type="term" value="C:nucleus"/>
    <property type="evidence" value="ECO:0007669"/>
    <property type="project" value="TreeGrafter"/>
</dbReference>
<evidence type="ECO:0000256" key="18">
    <source>
        <dbReference type="RuleBase" id="RU000304"/>
    </source>
</evidence>
<evidence type="ECO:0000256" key="13">
    <source>
        <dbReference type="ARBA" id="ARBA00039267"/>
    </source>
</evidence>
<dbReference type="AlphaFoldDB" id="A0AAW0P7R5"/>
<feature type="domain" description="Protein kinase" evidence="19">
    <location>
        <begin position="145"/>
        <end position="426"/>
    </location>
</feature>
<dbReference type="InterPro" id="IPR011009">
    <property type="entry name" value="Kinase-like_dom_sf"/>
</dbReference>
<evidence type="ECO:0000256" key="8">
    <source>
        <dbReference type="ARBA" id="ARBA00022679"/>
    </source>
</evidence>
<dbReference type="InterPro" id="IPR000719">
    <property type="entry name" value="Prot_kinase_dom"/>
</dbReference>
<evidence type="ECO:0000256" key="5">
    <source>
        <dbReference type="ARBA" id="ARBA00022527"/>
    </source>
</evidence>
<name>A0AAW0P7R5_9GOBI</name>
<evidence type="ECO:0000256" key="12">
    <source>
        <dbReference type="ARBA" id="ARBA00023306"/>
    </source>
</evidence>
<keyword evidence="8" id="KW-0808">Transferase</keyword>
<keyword evidence="12" id="KW-0131">Cell cycle</keyword>
<dbReference type="GO" id="GO:0000082">
    <property type="term" value="P:G1/S transition of mitotic cell cycle"/>
    <property type="evidence" value="ECO:0007669"/>
    <property type="project" value="TreeGrafter"/>
</dbReference>
<evidence type="ECO:0000256" key="3">
    <source>
        <dbReference type="ARBA" id="ARBA00012425"/>
    </source>
</evidence>
<dbReference type="PROSITE" id="PS00107">
    <property type="entry name" value="PROTEIN_KINASE_ATP"/>
    <property type="match status" value="1"/>
</dbReference>
<evidence type="ECO:0000256" key="2">
    <source>
        <dbReference type="ARBA" id="ARBA00006485"/>
    </source>
</evidence>
<dbReference type="FunFam" id="1.10.510.10:FF:000328">
    <property type="entry name" value="Cyclin-dependent kinase 20 isoform 2"/>
    <property type="match status" value="1"/>
</dbReference>
<proteinExistence type="inferred from homology"/>
<dbReference type="GO" id="GO:0000307">
    <property type="term" value="C:cyclin-dependent protein kinase holoenzyme complex"/>
    <property type="evidence" value="ECO:0007669"/>
    <property type="project" value="TreeGrafter"/>
</dbReference>
<keyword evidence="21" id="KW-1185">Reference proteome</keyword>
<dbReference type="SUPFAM" id="SSF56112">
    <property type="entry name" value="Protein kinase-like (PK-like)"/>
    <property type="match status" value="1"/>
</dbReference>
<protein>
    <recommendedName>
        <fullName evidence="13">Cyclin-dependent kinase 4</fullName>
        <ecNumber evidence="3">2.7.11.22</ecNumber>
    </recommendedName>
    <alternativeName>
        <fullName evidence="14">Cell division protein kinase 4</fullName>
    </alternativeName>
</protein>
<keyword evidence="9 17" id="KW-0547">Nucleotide-binding</keyword>
<dbReference type="InterPro" id="IPR050108">
    <property type="entry name" value="CDK"/>
</dbReference>
<evidence type="ECO:0000256" key="4">
    <source>
        <dbReference type="ARBA" id="ARBA00022490"/>
    </source>
</evidence>
<evidence type="ECO:0000256" key="7">
    <source>
        <dbReference type="ARBA" id="ARBA00022618"/>
    </source>
</evidence>
<evidence type="ECO:0000256" key="16">
    <source>
        <dbReference type="ARBA" id="ARBA00048367"/>
    </source>
</evidence>
<dbReference type="GO" id="GO:0010468">
    <property type="term" value="P:regulation of gene expression"/>
    <property type="evidence" value="ECO:0007669"/>
    <property type="project" value="TreeGrafter"/>
</dbReference>
<evidence type="ECO:0000256" key="10">
    <source>
        <dbReference type="ARBA" id="ARBA00022777"/>
    </source>
</evidence>
<dbReference type="InterPro" id="IPR017441">
    <property type="entry name" value="Protein_kinase_ATP_BS"/>
</dbReference>
<dbReference type="InterPro" id="IPR008271">
    <property type="entry name" value="Ser/Thr_kinase_AS"/>
</dbReference>
<dbReference type="EC" id="2.7.11.22" evidence="3"/>
<evidence type="ECO:0000256" key="17">
    <source>
        <dbReference type="PROSITE-ProRule" id="PRU10141"/>
    </source>
</evidence>
<evidence type="ECO:0000259" key="19">
    <source>
        <dbReference type="PROSITE" id="PS50011"/>
    </source>
</evidence>
<dbReference type="Gene3D" id="1.10.510.10">
    <property type="entry name" value="Transferase(Phosphotransferase) domain 1"/>
    <property type="match status" value="1"/>
</dbReference>
<comment type="subcellular location">
    <subcellularLocation>
        <location evidence="1">Cytoplasm</location>
    </subcellularLocation>
</comment>
<keyword evidence="7" id="KW-0132">Cell division</keyword>
<comment type="caution">
    <text evidence="20">The sequence shown here is derived from an EMBL/GenBank/DDBJ whole genome shotgun (WGS) entry which is preliminary data.</text>
</comment>
<dbReference type="Proteomes" id="UP001460270">
    <property type="component" value="Unassembled WGS sequence"/>
</dbReference>
<dbReference type="GO" id="GO:0007165">
    <property type="term" value="P:signal transduction"/>
    <property type="evidence" value="ECO:0007669"/>
    <property type="project" value="TreeGrafter"/>
</dbReference>
<keyword evidence="10" id="KW-0418">Kinase</keyword>
<dbReference type="GO" id="GO:0030332">
    <property type="term" value="F:cyclin binding"/>
    <property type="evidence" value="ECO:0007669"/>
    <property type="project" value="TreeGrafter"/>
</dbReference>
<comment type="similarity">
    <text evidence="2">Belongs to the protein kinase superfamily. CMGC Ser/Thr protein kinase family. CDC2/CDKX subfamily.</text>
</comment>
<dbReference type="GO" id="GO:0005737">
    <property type="term" value="C:cytoplasm"/>
    <property type="evidence" value="ECO:0007669"/>
    <property type="project" value="UniProtKB-SubCell"/>
</dbReference>
<dbReference type="GO" id="GO:0005524">
    <property type="term" value="F:ATP binding"/>
    <property type="evidence" value="ECO:0007669"/>
    <property type="project" value="UniProtKB-UniRule"/>
</dbReference>
<sequence length="426" mass="47174">MPRDSPECVDGRPLQPQEPQSGMCVNANYGVADGAKWQPRFCQSAPGQLCLTSNEWSNFHQLHVLNFCVTDEVLVPRFTVPSDPQTLFSLFPHLTAFLSLALSASLSQSLSRPLSLSPSPFPSISLFNELRPLAPVMAQTSSIHYEPVAEIGGGAYGTVYKARDTESGEFVALKSVRVQTDQNGLPISTVREVALLRRLEQFDHPNVVRLMDVCATPRSDQETKVTLVFEHVDQDLKTYLEKAPPSGLSPERVKDMMRQLLCGLVFLHSNCVIHRDLKPENILVTSQGQIKLADFGLARIYSCHMALTPVVVTLWYRPPRSCFSPVTLLLSTSGAPAASSPRCSGESRCFVEIQKWINSARFLSDVIGLPSEEKWPSDVTLSRKNFRPVPPRPITDVVPEIDSQGVQLLLDTTTSTPVVPLWHLVF</sequence>
<dbReference type="GO" id="GO:0051301">
    <property type="term" value="P:cell division"/>
    <property type="evidence" value="ECO:0007669"/>
    <property type="project" value="UniProtKB-KW"/>
</dbReference>
<evidence type="ECO:0000313" key="21">
    <source>
        <dbReference type="Proteomes" id="UP001460270"/>
    </source>
</evidence>
<dbReference type="GO" id="GO:0010389">
    <property type="term" value="P:regulation of G2/M transition of mitotic cell cycle"/>
    <property type="evidence" value="ECO:0007669"/>
    <property type="project" value="TreeGrafter"/>
</dbReference>
<keyword evidence="6" id="KW-0597">Phosphoprotein</keyword>
<gene>
    <name evidence="20" type="ORF">WMY93_011202</name>
</gene>